<dbReference type="GO" id="GO:0004803">
    <property type="term" value="F:transposase activity"/>
    <property type="evidence" value="ECO:0007669"/>
    <property type="project" value="InterPro"/>
</dbReference>
<dbReference type="InterPro" id="IPR036388">
    <property type="entry name" value="WH-like_DNA-bd_sf"/>
</dbReference>
<dbReference type="Pfam" id="PF01527">
    <property type="entry name" value="HTH_Tnp_1"/>
    <property type="match status" value="1"/>
</dbReference>
<sequence>MCATNSFLRSLGVEIYASGHRRWSDTAKAQAVAETLEVGATVNAVAKRYGILPNQLSAWRRQAKQGKLLLPAPDADAPLFAPLVVSAGPGEPPEALTVPNEAIRLIFGEIAIELPLQTSASRIVEIAHALEASSC</sequence>
<accession>A0AAX3LTU8</accession>
<dbReference type="SUPFAM" id="SSF48295">
    <property type="entry name" value="TrpR-like"/>
    <property type="match status" value="1"/>
</dbReference>
<gene>
    <name evidence="2" type="ORF">PL336_16570</name>
</gene>
<dbReference type="GO" id="GO:0043565">
    <property type="term" value="F:sequence-specific DNA binding"/>
    <property type="evidence" value="ECO:0007669"/>
    <property type="project" value="InterPro"/>
</dbReference>
<dbReference type="PANTHER" id="PTHR37936">
    <property type="entry name" value="TRANSPOSASE INSC FOR INSERTION ELEMENT IS2A-RELATED"/>
    <property type="match status" value="1"/>
</dbReference>
<dbReference type="EMBL" id="CP116424">
    <property type="protein sequence ID" value="WCE72129.1"/>
    <property type="molecule type" value="Genomic_DNA"/>
</dbReference>
<dbReference type="InterPro" id="IPR002514">
    <property type="entry name" value="Transposase_8"/>
</dbReference>
<evidence type="ECO:0000313" key="3">
    <source>
        <dbReference type="Proteomes" id="UP001210770"/>
    </source>
</evidence>
<evidence type="ECO:0000256" key="1">
    <source>
        <dbReference type="ARBA" id="ARBA00009964"/>
    </source>
</evidence>
<dbReference type="PANTHER" id="PTHR37936:SF3">
    <property type="entry name" value="TRANSPOSASE INSC FOR INSERTION ELEMENT IS2A-RELATED"/>
    <property type="match status" value="1"/>
</dbReference>
<dbReference type="AlphaFoldDB" id="A0AAX3LTU8"/>
<comment type="similarity">
    <text evidence="1">Belongs to the transposase 8 family.</text>
</comment>
<dbReference type="Gene3D" id="1.10.10.10">
    <property type="entry name" value="Winged helix-like DNA-binding domain superfamily/Winged helix DNA-binding domain"/>
    <property type="match status" value="1"/>
</dbReference>
<evidence type="ECO:0000313" key="2">
    <source>
        <dbReference type="EMBL" id="WCE72129.1"/>
    </source>
</evidence>
<dbReference type="InterPro" id="IPR010921">
    <property type="entry name" value="Trp_repressor/repl_initiator"/>
</dbReference>
<name>A0AAX3LTU8_9RHOB</name>
<organism evidence="2 3">
    <name type="scientific">Sulfitobacter faviae</name>
    <dbReference type="NCBI Taxonomy" id="1775881"/>
    <lineage>
        <taxon>Bacteria</taxon>
        <taxon>Pseudomonadati</taxon>
        <taxon>Pseudomonadota</taxon>
        <taxon>Alphaproteobacteria</taxon>
        <taxon>Rhodobacterales</taxon>
        <taxon>Roseobacteraceae</taxon>
        <taxon>Sulfitobacter</taxon>
    </lineage>
</organism>
<keyword evidence="2" id="KW-0614">Plasmid</keyword>
<dbReference type="GO" id="GO:0006313">
    <property type="term" value="P:DNA transposition"/>
    <property type="evidence" value="ECO:0007669"/>
    <property type="project" value="InterPro"/>
</dbReference>
<protein>
    <submittedName>
        <fullName evidence="2">Transposase</fullName>
    </submittedName>
</protein>
<proteinExistence type="inferred from homology"/>
<reference evidence="2" key="1">
    <citation type="submission" date="2023-01" db="EMBL/GenBank/DDBJ databases">
        <title>Comparative genomic analysis of cold water coral derived Sulfitobacter faviae: insights into their metabolism and habitat adaptation.</title>
        <authorList>
            <person name="Guo Y."/>
            <person name="Lin S."/>
            <person name="Huang Z."/>
            <person name="Tang K."/>
            <person name="Wang X."/>
        </authorList>
    </citation>
    <scope>NUCLEOTIDE SEQUENCE</scope>
    <source>
        <strain evidence="2">SCSIO W_1865</strain>
        <plasmid evidence="2">unnamed1</plasmid>
    </source>
</reference>
<geneLocation type="plasmid" evidence="2 3">
    <name>unnamed1</name>
</geneLocation>
<dbReference type="Proteomes" id="UP001210770">
    <property type="component" value="Plasmid unnamed1"/>
</dbReference>